<evidence type="ECO:0000256" key="3">
    <source>
        <dbReference type="ARBA" id="ARBA00022989"/>
    </source>
</evidence>
<dbReference type="GO" id="GO:0022857">
    <property type="term" value="F:transmembrane transporter activity"/>
    <property type="evidence" value="ECO:0007669"/>
    <property type="project" value="InterPro"/>
</dbReference>
<organism evidence="8 9">
    <name type="scientific">Trichoderma simmonsii</name>
    <dbReference type="NCBI Taxonomy" id="1491479"/>
    <lineage>
        <taxon>Eukaryota</taxon>
        <taxon>Fungi</taxon>
        <taxon>Dikarya</taxon>
        <taxon>Ascomycota</taxon>
        <taxon>Pezizomycotina</taxon>
        <taxon>Sordariomycetes</taxon>
        <taxon>Hypocreomycetidae</taxon>
        <taxon>Hypocreales</taxon>
        <taxon>Hypocreaceae</taxon>
        <taxon>Trichoderma</taxon>
    </lineage>
</organism>
<feature type="transmembrane region" description="Helical" evidence="6">
    <location>
        <begin position="473"/>
        <end position="491"/>
    </location>
</feature>
<feature type="compositionally biased region" description="Low complexity" evidence="5">
    <location>
        <begin position="58"/>
        <end position="74"/>
    </location>
</feature>
<feature type="transmembrane region" description="Helical" evidence="6">
    <location>
        <begin position="411"/>
        <end position="433"/>
    </location>
</feature>
<dbReference type="Pfam" id="PF07690">
    <property type="entry name" value="MFS_1"/>
    <property type="match status" value="1"/>
</dbReference>
<dbReference type="Proteomes" id="UP000826661">
    <property type="component" value="Chromosome III"/>
</dbReference>
<sequence length="501" mass="53100">MPSLLQSLVNIESDHASTESATASPVPTTPAKVFPRTYPSVPQRDNSIEIGMSQQNISQPEASTSSPSSHTEAQIEVGGDVEMTRYLAPANAPDMESDDGIPALQSVWDPYMNRYRLLSVCMLSFGNGMKDSAPGALLPYIEEYYGIGYLLVSLIFVGNALGYITAAPFIDSIRGKLGRAKTLALSQTLITLGFIPIVATAPFVVVVLSFFVIGLGQAINNALGNTFCGSLQSGTTALGAMHGSYGIGGTVGPLIATSIVTLADTVWSRYYLLTLGMAALNAVFAAWAFWNYERDSASPSNTQSDFNYAGMFSPLASRNVILGALFVFAYQGAEVSIAGWVISFLITNRGGNPSSIGYVTAGFWGGITLGRFLLSTPAHRIGEKTFVYGAIVLSTVFELLVWLVPNILGDAISVSIVGLLLGPVYPCAAALLMNSIGRRERVSGIGAMTAFGSSGGAVAPFLTGVLAQVAGTFVLHPIVIGLFGVMLICWYKVPPLRRRRE</sequence>
<feature type="transmembrane region" description="Helical" evidence="6">
    <location>
        <begin position="445"/>
        <end position="467"/>
    </location>
</feature>
<dbReference type="FunFam" id="1.20.1250.20:FF:000308">
    <property type="entry name" value="MFS efflux transporter"/>
    <property type="match status" value="1"/>
</dbReference>
<evidence type="ECO:0000256" key="6">
    <source>
        <dbReference type="SAM" id="Phobius"/>
    </source>
</evidence>
<feature type="region of interest" description="Disordered" evidence="5">
    <location>
        <begin position="14"/>
        <end position="44"/>
    </location>
</feature>
<keyword evidence="3 6" id="KW-1133">Transmembrane helix</keyword>
<dbReference type="PANTHER" id="PTHR23514:SF6">
    <property type="entry name" value="MAJOR FACILITATOR SUPERFAMILY (MFS) PROFILE DOMAIN-CONTAINING PROTEIN"/>
    <property type="match status" value="1"/>
</dbReference>
<protein>
    <submittedName>
        <fullName evidence="8">Mfs efflux protein</fullName>
    </submittedName>
</protein>
<accession>A0A8G0LAZ5</accession>
<keyword evidence="2 6" id="KW-0812">Transmembrane</keyword>
<feature type="region of interest" description="Disordered" evidence="5">
    <location>
        <begin position="55"/>
        <end position="74"/>
    </location>
</feature>
<feature type="domain" description="Major facilitator superfamily (MFS) profile" evidence="7">
    <location>
        <begin position="116"/>
        <end position="498"/>
    </location>
</feature>
<evidence type="ECO:0000313" key="9">
    <source>
        <dbReference type="Proteomes" id="UP000826661"/>
    </source>
</evidence>
<dbReference type="InterPro" id="IPR036259">
    <property type="entry name" value="MFS_trans_sf"/>
</dbReference>
<dbReference type="InterPro" id="IPR051788">
    <property type="entry name" value="MFS_Transporter"/>
</dbReference>
<dbReference type="EMBL" id="CP075866">
    <property type="protein sequence ID" value="QYS97888.1"/>
    <property type="molecule type" value="Genomic_DNA"/>
</dbReference>
<name>A0A8G0LAZ5_9HYPO</name>
<dbReference type="AlphaFoldDB" id="A0A8G0LAZ5"/>
<keyword evidence="4 6" id="KW-0472">Membrane</keyword>
<feature type="transmembrane region" description="Helical" evidence="6">
    <location>
        <begin position="355"/>
        <end position="374"/>
    </location>
</feature>
<keyword evidence="9" id="KW-1185">Reference proteome</keyword>
<dbReference type="FunFam" id="1.20.1250.20:FF:000286">
    <property type="entry name" value="MFS efflux transporter"/>
    <property type="match status" value="1"/>
</dbReference>
<evidence type="ECO:0000313" key="8">
    <source>
        <dbReference type="EMBL" id="QYS97888.1"/>
    </source>
</evidence>
<dbReference type="SUPFAM" id="SSF103473">
    <property type="entry name" value="MFS general substrate transporter"/>
    <property type="match status" value="1"/>
</dbReference>
<evidence type="ECO:0000256" key="2">
    <source>
        <dbReference type="ARBA" id="ARBA00022692"/>
    </source>
</evidence>
<dbReference type="GO" id="GO:0016020">
    <property type="term" value="C:membrane"/>
    <property type="evidence" value="ECO:0007669"/>
    <property type="project" value="UniProtKB-SubCell"/>
</dbReference>
<evidence type="ECO:0000259" key="7">
    <source>
        <dbReference type="PROSITE" id="PS50850"/>
    </source>
</evidence>
<dbReference type="PROSITE" id="PS50850">
    <property type="entry name" value="MFS"/>
    <property type="match status" value="1"/>
</dbReference>
<dbReference type="InterPro" id="IPR020846">
    <property type="entry name" value="MFS_dom"/>
</dbReference>
<proteinExistence type="predicted"/>
<evidence type="ECO:0000256" key="1">
    <source>
        <dbReference type="ARBA" id="ARBA00004141"/>
    </source>
</evidence>
<gene>
    <name evidence="8" type="ORF">H0G86_005092</name>
</gene>
<feature type="transmembrane region" description="Helical" evidence="6">
    <location>
        <begin position="270"/>
        <end position="290"/>
    </location>
</feature>
<feature type="transmembrane region" description="Helical" evidence="6">
    <location>
        <begin position="147"/>
        <end position="169"/>
    </location>
</feature>
<comment type="subcellular location">
    <subcellularLocation>
        <location evidence="1">Membrane</location>
        <topology evidence="1">Multi-pass membrane protein</topology>
    </subcellularLocation>
</comment>
<evidence type="ECO:0000256" key="4">
    <source>
        <dbReference type="ARBA" id="ARBA00023136"/>
    </source>
</evidence>
<dbReference type="PANTHER" id="PTHR23514">
    <property type="entry name" value="BYPASS OF STOP CODON PROTEIN 6"/>
    <property type="match status" value="1"/>
</dbReference>
<evidence type="ECO:0000256" key="5">
    <source>
        <dbReference type="SAM" id="MobiDB-lite"/>
    </source>
</evidence>
<feature type="transmembrane region" description="Helical" evidence="6">
    <location>
        <begin position="189"/>
        <end position="213"/>
    </location>
</feature>
<feature type="transmembrane region" description="Helical" evidence="6">
    <location>
        <begin position="320"/>
        <end position="343"/>
    </location>
</feature>
<dbReference type="InterPro" id="IPR011701">
    <property type="entry name" value="MFS"/>
</dbReference>
<dbReference type="Gene3D" id="1.20.1250.20">
    <property type="entry name" value="MFS general substrate transporter like domains"/>
    <property type="match status" value="2"/>
</dbReference>
<feature type="transmembrane region" description="Helical" evidence="6">
    <location>
        <begin position="386"/>
        <end position="405"/>
    </location>
</feature>
<reference evidence="8 9" key="1">
    <citation type="journal article" date="2021" name="BMC Genomics">
        <title>Telomere-to-telomere genome assembly of asparaginase-producing Trichoderma simmonsii.</title>
        <authorList>
            <person name="Chung D."/>
            <person name="Kwon Y.M."/>
            <person name="Yang Y."/>
        </authorList>
    </citation>
    <scope>NUCLEOTIDE SEQUENCE [LARGE SCALE GENOMIC DNA]</scope>
    <source>
        <strain evidence="8 9">GH-Sj1</strain>
    </source>
</reference>